<feature type="region of interest" description="Disordered" evidence="1">
    <location>
        <begin position="95"/>
        <end position="125"/>
    </location>
</feature>
<keyword evidence="2" id="KW-0472">Membrane</keyword>
<evidence type="ECO:0000313" key="4">
    <source>
        <dbReference type="Proteomes" id="UP000748308"/>
    </source>
</evidence>
<feature type="transmembrane region" description="Helical" evidence="2">
    <location>
        <begin position="508"/>
        <end position="529"/>
    </location>
</feature>
<feature type="transmembrane region" description="Helical" evidence="2">
    <location>
        <begin position="12"/>
        <end position="30"/>
    </location>
</feature>
<evidence type="ECO:0000256" key="1">
    <source>
        <dbReference type="SAM" id="MobiDB-lite"/>
    </source>
</evidence>
<feature type="transmembrane region" description="Helical" evidence="2">
    <location>
        <begin position="468"/>
        <end position="488"/>
    </location>
</feature>
<dbReference type="Proteomes" id="UP000748308">
    <property type="component" value="Unassembled WGS sequence"/>
</dbReference>
<evidence type="ECO:0000256" key="2">
    <source>
        <dbReference type="SAM" id="Phobius"/>
    </source>
</evidence>
<feature type="region of interest" description="Disordered" evidence="1">
    <location>
        <begin position="536"/>
        <end position="555"/>
    </location>
</feature>
<dbReference type="EMBL" id="VGIY01000040">
    <property type="protein sequence ID" value="MBM3316773.1"/>
    <property type="molecule type" value="Genomic_DNA"/>
</dbReference>
<sequence length="555" mass="59689">MSPETRGLPVGLLLGLLALALLGEGVFRLLRRARLLRAADPAEAVGLRILCALASVPWLCLGSDLTGIPITRATLLGSAGLLALAGAGAGRLGKSAFGGTERHGRSANPGPRGAKRPAGSTPPPERTIAAAVTRARTLAVSLARAAWRAPAAALLTLAAASLVLFSLVQVGVFPPREYDALVGYDLVGKILAEEGRIRSSVFTNLDFNAQCVYPPFTATNQGFWYLFHPPIQRLWVPLLAAGFALCFGSWVRRRTASPTAASLAVFLSLLVPELAFHLTVGQTDLPSKAYTALGLFALADRLRGRGRLATAALWLLAASTARSENVLFAAALGAVGAAALRGRRLRALLVPLPSAAFFVLWNLFFVNGLIGYDPGEYFLRSIPLDPGRMLRVFGYAFAVILEPENFGELAWLIGLTVGLWAWGRYGRAARGTRARPADGGEPTGREWESTPAGSRGAAATPRLRGEDLAGTLLLLLAVSFLLYMPFFYLWNERLNPIWTMHFTFKRGFFRFIPGLLAAFVALPPVLALLRRCEEASPAGAEPMESWEARRSRRSR</sequence>
<feature type="transmembrane region" description="Helical" evidence="2">
    <location>
        <begin position="151"/>
        <end position="172"/>
    </location>
</feature>
<feature type="transmembrane region" description="Helical" evidence="2">
    <location>
        <begin position="347"/>
        <end position="370"/>
    </location>
</feature>
<evidence type="ECO:0000313" key="3">
    <source>
        <dbReference type="EMBL" id="MBM3316773.1"/>
    </source>
</evidence>
<feature type="region of interest" description="Disordered" evidence="1">
    <location>
        <begin position="432"/>
        <end position="458"/>
    </location>
</feature>
<feature type="transmembrane region" description="Helical" evidence="2">
    <location>
        <begin position="234"/>
        <end position="251"/>
    </location>
</feature>
<feature type="compositionally biased region" description="Basic and acidic residues" evidence="1">
    <location>
        <begin position="435"/>
        <end position="448"/>
    </location>
</feature>
<protein>
    <submittedName>
        <fullName evidence="3">Uncharacterized protein</fullName>
    </submittedName>
</protein>
<reference evidence="3" key="1">
    <citation type="submission" date="2019-03" db="EMBL/GenBank/DDBJ databases">
        <title>Lake Tanganyika Metagenome-Assembled Genomes (MAGs).</title>
        <authorList>
            <person name="Tran P."/>
        </authorList>
    </citation>
    <scope>NUCLEOTIDE SEQUENCE</scope>
    <source>
        <strain evidence="3">M_DeepCast_400m_m2_100</strain>
    </source>
</reference>
<dbReference type="AlphaFoldDB" id="A0A938BN22"/>
<keyword evidence="2" id="KW-1133">Transmembrane helix</keyword>
<feature type="transmembrane region" description="Helical" evidence="2">
    <location>
        <begin position="409"/>
        <end position="425"/>
    </location>
</feature>
<keyword evidence="2" id="KW-0812">Transmembrane</keyword>
<proteinExistence type="predicted"/>
<gene>
    <name evidence="3" type="ORF">FJY75_02870</name>
</gene>
<accession>A0A938BN22</accession>
<comment type="caution">
    <text evidence="3">The sequence shown here is derived from an EMBL/GenBank/DDBJ whole genome shotgun (WGS) entry which is preliminary data.</text>
</comment>
<name>A0A938BN22_UNCEI</name>
<organism evidence="3 4">
    <name type="scientific">Eiseniibacteriota bacterium</name>
    <dbReference type="NCBI Taxonomy" id="2212470"/>
    <lineage>
        <taxon>Bacteria</taxon>
        <taxon>Candidatus Eiseniibacteriota</taxon>
    </lineage>
</organism>